<accession>A0A345D9X2</accession>
<dbReference type="KEGG" id="hyf:DTO96_100880"/>
<dbReference type="GO" id="GO:0005524">
    <property type="term" value="F:ATP binding"/>
    <property type="evidence" value="ECO:0007669"/>
    <property type="project" value="UniProtKB-UniRule"/>
</dbReference>
<evidence type="ECO:0000313" key="7">
    <source>
        <dbReference type="EMBL" id="AXF85160.1"/>
    </source>
</evidence>
<dbReference type="GO" id="GO:0005737">
    <property type="term" value="C:cytoplasm"/>
    <property type="evidence" value="ECO:0007669"/>
    <property type="project" value="UniProtKB-SubCell"/>
</dbReference>
<proteinExistence type="inferred from homology"/>
<dbReference type="Proteomes" id="UP000252182">
    <property type="component" value="Chromosome"/>
</dbReference>
<dbReference type="InterPro" id="IPR027417">
    <property type="entry name" value="P-loop_NTPase"/>
</dbReference>
<dbReference type="EC" id="2.7.1.24" evidence="5 6"/>
<evidence type="ECO:0000256" key="6">
    <source>
        <dbReference type="NCBIfam" id="TIGR00152"/>
    </source>
</evidence>
<comment type="subcellular location">
    <subcellularLocation>
        <location evidence="5">Cytoplasm</location>
    </subcellularLocation>
</comment>
<keyword evidence="5 7" id="KW-0808">Transferase</keyword>
<organism evidence="7 8">
    <name type="scientific">Ephemeroptericola cinctiostellae</name>
    <dbReference type="NCBI Taxonomy" id="2268024"/>
    <lineage>
        <taxon>Bacteria</taxon>
        <taxon>Pseudomonadati</taxon>
        <taxon>Pseudomonadota</taxon>
        <taxon>Betaproteobacteria</taxon>
        <taxon>Burkholderiales</taxon>
        <taxon>Burkholderiaceae</taxon>
        <taxon>Ephemeroptericola</taxon>
    </lineage>
</organism>
<keyword evidence="3 5" id="KW-0067">ATP-binding</keyword>
<dbReference type="PROSITE" id="PS51219">
    <property type="entry name" value="DPCK"/>
    <property type="match status" value="1"/>
</dbReference>
<evidence type="ECO:0000256" key="5">
    <source>
        <dbReference type="HAMAP-Rule" id="MF_00376"/>
    </source>
</evidence>
<keyword evidence="5" id="KW-0963">Cytoplasm</keyword>
<comment type="function">
    <text evidence="5">Catalyzes the phosphorylation of the 3'-hydroxyl group of dephosphocoenzyme A to form coenzyme A.</text>
</comment>
<evidence type="ECO:0000256" key="2">
    <source>
        <dbReference type="ARBA" id="ARBA00022741"/>
    </source>
</evidence>
<reference evidence="8" key="1">
    <citation type="submission" date="2018-07" db="EMBL/GenBank/DDBJ databases">
        <authorList>
            <person name="Kim H."/>
        </authorList>
    </citation>
    <scope>NUCLEOTIDE SEQUENCE [LARGE SCALE GENOMIC DNA]</scope>
    <source>
        <strain evidence="8">F02</strain>
    </source>
</reference>
<evidence type="ECO:0000313" key="8">
    <source>
        <dbReference type="Proteomes" id="UP000252182"/>
    </source>
</evidence>
<protein>
    <recommendedName>
        <fullName evidence="5 6">Dephospho-CoA kinase</fullName>
        <ecNumber evidence="5 6">2.7.1.24</ecNumber>
    </recommendedName>
    <alternativeName>
        <fullName evidence="5">Dephosphocoenzyme A kinase</fullName>
    </alternativeName>
</protein>
<dbReference type="PANTHER" id="PTHR10695:SF46">
    <property type="entry name" value="BIFUNCTIONAL COENZYME A SYNTHASE-RELATED"/>
    <property type="match status" value="1"/>
</dbReference>
<dbReference type="NCBIfam" id="TIGR00152">
    <property type="entry name" value="dephospho-CoA kinase"/>
    <property type="match status" value="1"/>
</dbReference>
<dbReference type="AlphaFoldDB" id="A0A345D9X2"/>
<dbReference type="HAMAP" id="MF_00376">
    <property type="entry name" value="Dephospho_CoA_kinase"/>
    <property type="match status" value="1"/>
</dbReference>
<evidence type="ECO:0000256" key="4">
    <source>
        <dbReference type="ARBA" id="ARBA00022993"/>
    </source>
</evidence>
<comment type="caution">
    <text evidence="5">Lacks conserved residue(s) required for the propagation of feature annotation.</text>
</comment>
<comment type="pathway">
    <text evidence="5">Cofactor biosynthesis; coenzyme A biosynthesis; CoA from (R)-pantothenate: step 5/5.</text>
</comment>
<dbReference type="InterPro" id="IPR001977">
    <property type="entry name" value="Depp_CoAkinase"/>
</dbReference>
<dbReference type="EMBL" id="CP031124">
    <property type="protein sequence ID" value="AXF85160.1"/>
    <property type="molecule type" value="Genomic_DNA"/>
</dbReference>
<evidence type="ECO:0000256" key="3">
    <source>
        <dbReference type="ARBA" id="ARBA00022840"/>
    </source>
</evidence>
<sequence>MVARLLVEQGAALIDLDAIAHELTAANGKAMPSIERAFGAQVVAEDGALNRSVMRDLIFNDSHHKARLEAIIHPLILSTAIELAHLKARNTPLCVLYDIPLLASSTEWLQLLDWIVVVDCSEEVRVQRIRARGPHLTEEMVHRIISSQASTAEMKAVANAVLDNTENDVKHLQLKGQVNILTGYIRRINSSCMK</sequence>
<keyword evidence="8" id="KW-1185">Reference proteome</keyword>
<keyword evidence="2 5" id="KW-0547">Nucleotide-binding</keyword>
<dbReference type="Pfam" id="PF01121">
    <property type="entry name" value="CoaE"/>
    <property type="match status" value="1"/>
</dbReference>
<dbReference type="GO" id="GO:0004140">
    <property type="term" value="F:dephospho-CoA kinase activity"/>
    <property type="evidence" value="ECO:0007669"/>
    <property type="project" value="UniProtKB-UniRule"/>
</dbReference>
<comment type="catalytic activity">
    <reaction evidence="5">
        <text>3'-dephospho-CoA + ATP = ADP + CoA + H(+)</text>
        <dbReference type="Rhea" id="RHEA:18245"/>
        <dbReference type="ChEBI" id="CHEBI:15378"/>
        <dbReference type="ChEBI" id="CHEBI:30616"/>
        <dbReference type="ChEBI" id="CHEBI:57287"/>
        <dbReference type="ChEBI" id="CHEBI:57328"/>
        <dbReference type="ChEBI" id="CHEBI:456216"/>
        <dbReference type="EC" id="2.7.1.24"/>
    </reaction>
</comment>
<dbReference type="CDD" id="cd02022">
    <property type="entry name" value="DPCK"/>
    <property type="match status" value="1"/>
</dbReference>
<dbReference type="SUPFAM" id="SSF52540">
    <property type="entry name" value="P-loop containing nucleoside triphosphate hydrolases"/>
    <property type="match status" value="1"/>
</dbReference>
<dbReference type="Gene3D" id="3.40.50.300">
    <property type="entry name" value="P-loop containing nucleotide triphosphate hydrolases"/>
    <property type="match status" value="1"/>
</dbReference>
<keyword evidence="5 7" id="KW-0418">Kinase</keyword>
<gene>
    <name evidence="5 7" type="primary">coaE</name>
    <name evidence="7" type="ORF">DTO96_100880</name>
</gene>
<dbReference type="PANTHER" id="PTHR10695">
    <property type="entry name" value="DEPHOSPHO-COA KINASE-RELATED"/>
    <property type="match status" value="1"/>
</dbReference>
<comment type="similarity">
    <text evidence="1 5">Belongs to the CoaE family.</text>
</comment>
<keyword evidence="4 5" id="KW-0173">Coenzyme A biosynthesis</keyword>
<evidence type="ECO:0000256" key="1">
    <source>
        <dbReference type="ARBA" id="ARBA00009018"/>
    </source>
</evidence>
<name>A0A345D9X2_9BURK</name>
<dbReference type="GO" id="GO:0015937">
    <property type="term" value="P:coenzyme A biosynthetic process"/>
    <property type="evidence" value="ECO:0007669"/>
    <property type="project" value="UniProtKB-UniRule"/>
</dbReference>
<dbReference type="UniPathway" id="UPA00241">
    <property type="reaction ID" value="UER00356"/>
</dbReference>